<keyword evidence="6 10" id="KW-0175">Coiled coil</keyword>
<dbReference type="OrthoDB" id="5919166at2759"/>
<evidence type="ECO:0000259" key="12">
    <source>
        <dbReference type="PROSITE" id="PS50030"/>
    </source>
</evidence>
<dbReference type="GO" id="GO:0060213">
    <property type="term" value="P:positive regulation of nuclear-transcribed mRNA poly(A) tail shortening"/>
    <property type="evidence" value="ECO:0007669"/>
    <property type="project" value="TreeGrafter"/>
</dbReference>
<dbReference type="InterPro" id="IPR012677">
    <property type="entry name" value="Nucleotide-bd_a/b_plait_sf"/>
</dbReference>
<dbReference type="Proteomes" id="UP000281406">
    <property type="component" value="Unassembled WGS sequence"/>
</dbReference>
<evidence type="ECO:0000256" key="4">
    <source>
        <dbReference type="ARBA" id="ARBA00022845"/>
    </source>
</evidence>
<dbReference type="GO" id="GO:0005829">
    <property type="term" value="C:cytosol"/>
    <property type="evidence" value="ECO:0007669"/>
    <property type="project" value="UniProtKB-ARBA"/>
</dbReference>
<feature type="compositionally biased region" description="Basic and acidic residues" evidence="11">
    <location>
        <begin position="562"/>
        <end position="578"/>
    </location>
</feature>
<dbReference type="Pfam" id="PF16608">
    <property type="entry name" value="TNRC6-PABC_bdg"/>
    <property type="match status" value="1"/>
</dbReference>
<evidence type="ECO:0000256" key="6">
    <source>
        <dbReference type="ARBA" id="ARBA00023054"/>
    </source>
</evidence>
<feature type="domain" description="RRM" evidence="13">
    <location>
        <begin position="1082"/>
        <end position="1154"/>
    </location>
</feature>
<evidence type="ECO:0000256" key="9">
    <source>
        <dbReference type="PROSITE-ProRule" id="PRU00176"/>
    </source>
</evidence>
<keyword evidence="2" id="KW-0488">Methylation</keyword>
<dbReference type="InterPro" id="IPR000504">
    <property type="entry name" value="RRM_dom"/>
</dbReference>
<feature type="compositionally biased region" description="Basic and acidic residues" evidence="11">
    <location>
        <begin position="1"/>
        <end position="11"/>
    </location>
</feature>
<evidence type="ECO:0000313" key="14">
    <source>
        <dbReference type="EMBL" id="ROI15673.1"/>
    </source>
</evidence>
<feature type="compositionally biased region" description="Polar residues" evidence="11">
    <location>
        <begin position="377"/>
        <end position="391"/>
    </location>
</feature>
<evidence type="ECO:0000256" key="3">
    <source>
        <dbReference type="ARBA" id="ARBA00022553"/>
    </source>
</evidence>
<keyword evidence="15" id="KW-1185">Reference proteome</keyword>
<dbReference type="Pfam" id="PF00627">
    <property type="entry name" value="UBA"/>
    <property type="match status" value="1"/>
</dbReference>
<feature type="compositionally biased region" description="Basic and acidic residues" evidence="11">
    <location>
        <begin position="157"/>
        <end position="180"/>
    </location>
</feature>
<keyword evidence="5 9" id="KW-0694">RNA-binding</keyword>
<feature type="compositionally biased region" description="Polar residues" evidence="11">
    <location>
        <begin position="1041"/>
        <end position="1053"/>
    </location>
</feature>
<dbReference type="Pfam" id="PF12938">
    <property type="entry name" value="M_domain"/>
    <property type="match status" value="1"/>
</dbReference>
<comment type="similarity">
    <text evidence="1">Belongs to the GW182 family.</text>
</comment>
<evidence type="ECO:0000256" key="1">
    <source>
        <dbReference type="ARBA" id="ARBA00007302"/>
    </source>
</evidence>
<dbReference type="SUPFAM" id="SSF54928">
    <property type="entry name" value="RNA-binding domain, RBD"/>
    <property type="match status" value="1"/>
</dbReference>
<evidence type="ECO:0000256" key="8">
    <source>
        <dbReference type="ARBA" id="ARBA00073415"/>
    </source>
</evidence>
<keyword evidence="3" id="KW-0597">Phosphoprotein</keyword>
<feature type="region of interest" description="Disordered" evidence="11">
    <location>
        <begin position="909"/>
        <end position="939"/>
    </location>
</feature>
<dbReference type="SUPFAM" id="SSF46934">
    <property type="entry name" value="UBA-like"/>
    <property type="match status" value="1"/>
</dbReference>
<dbReference type="FunFam" id="1.10.8.10:FF:000027">
    <property type="entry name" value="Trinucleotide repeat-containing gene 6C protein"/>
    <property type="match status" value="1"/>
</dbReference>
<keyword evidence="7" id="KW-0943">RNA-mediated gene silencing</keyword>
<dbReference type="EMBL" id="RJVU01079141">
    <property type="protein sequence ID" value="ROI15673.1"/>
    <property type="molecule type" value="Genomic_DNA"/>
</dbReference>
<feature type="compositionally biased region" description="Polar residues" evidence="11">
    <location>
        <begin position="457"/>
        <end position="471"/>
    </location>
</feature>
<feature type="region of interest" description="Disordered" evidence="11">
    <location>
        <begin position="555"/>
        <end position="588"/>
    </location>
</feature>
<dbReference type="InterPro" id="IPR035979">
    <property type="entry name" value="RBD_domain_sf"/>
</dbReference>
<dbReference type="AlphaFoldDB" id="A0A3N0XEB9"/>
<evidence type="ECO:0000256" key="7">
    <source>
        <dbReference type="ARBA" id="ARBA00023158"/>
    </source>
</evidence>
<dbReference type="InterPro" id="IPR032226">
    <property type="entry name" value="TNRC6_PABC-bd"/>
</dbReference>
<reference evidence="14 15" key="1">
    <citation type="submission" date="2018-10" db="EMBL/GenBank/DDBJ databases">
        <title>Genome assembly for a Yunnan-Guizhou Plateau 3E fish, Anabarilius grahami (Regan), and its evolutionary and genetic applications.</title>
        <authorList>
            <person name="Jiang W."/>
        </authorList>
    </citation>
    <scope>NUCLEOTIDE SEQUENCE [LARGE SCALE GENOMIC DNA]</scope>
    <source>
        <strain evidence="14">AG-KIZ</strain>
        <tissue evidence="14">Muscle</tissue>
    </source>
</reference>
<dbReference type="Gene3D" id="1.10.8.10">
    <property type="entry name" value="DNA helicase RuvA subunit, C-terminal domain"/>
    <property type="match status" value="1"/>
</dbReference>
<evidence type="ECO:0000256" key="5">
    <source>
        <dbReference type="ARBA" id="ARBA00022884"/>
    </source>
</evidence>
<dbReference type="PROSITE" id="PS50030">
    <property type="entry name" value="UBA"/>
    <property type="match status" value="1"/>
</dbReference>
<dbReference type="FunFam" id="3.30.70.330:FF:000011">
    <property type="entry name" value="trinucleotide repeat-containing gene 6A protein-like"/>
    <property type="match status" value="1"/>
</dbReference>
<dbReference type="GO" id="GO:0003723">
    <property type="term" value="F:RNA binding"/>
    <property type="evidence" value="ECO:0007669"/>
    <property type="project" value="UniProtKB-UniRule"/>
</dbReference>
<dbReference type="SMART" id="SM00165">
    <property type="entry name" value="UBA"/>
    <property type="match status" value="1"/>
</dbReference>
<dbReference type="InterPro" id="IPR026805">
    <property type="entry name" value="GW182_M_dom"/>
</dbReference>
<dbReference type="PANTHER" id="PTHR13020">
    <property type="entry name" value="TRINUCLEOTIDE REPEAT-CONTAINING GENE 6"/>
    <property type="match status" value="1"/>
</dbReference>
<dbReference type="InterPro" id="IPR034927">
    <property type="entry name" value="TNRC6C_RRM"/>
</dbReference>
<proteinExistence type="inferred from homology"/>
<evidence type="ECO:0000256" key="2">
    <source>
        <dbReference type="ARBA" id="ARBA00022481"/>
    </source>
</evidence>
<dbReference type="GO" id="GO:0035195">
    <property type="term" value="P:miRNA-mediated post-transcriptional gene silencing"/>
    <property type="evidence" value="ECO:0007669"/>
    <property type="project" value="TreeGrafter"/>
</dbReference>
<dbReference type="InterPro" id="IPR041917">
    <property type="entry name" value="TNR6C_UBA"/>
</dbReference>
<feature type="region of interest" description="Disordered" evidence="11">
    <location>
        <begin position="772"/>
        <end position="827"/>
    </location>
</feature>
<dbReference type="GO" id="GO:0005654">
    <property type="term" value="C:nucleoplasm"/>
    <property type="evidence" value="ECO:0007669"/>
    <property type="project" value="TreeGrafter"/>
</dbReference>
<dbReference type="InterPro" id="IPR052068">
    <property type="entry name" value="GW182_domain"/>
</dbReference>
<dbReference type="CDD" id="cd12713">
    <property type="entry name" value="RRM_TNRC6C"/>
    <property type="match status" value="1"/>
</dbReference>
<feature type="region of interest" description="Disordered" evidence="11">
    <location>
        <begin position="1024"/>
        <end position="1053"/>
    </location>
</feature>
<evidence type="ECO:0000256" key="11">
    <source>
        <dbReference type="SAM" id="MobiDB-lite"/>
    </source>
</evidence>
<dbReference type="PROSITE" id="PS50102">
    <property type="entry name" value="RRM"/>
    <property type="match status" value="1"/>
</dbReference>
<protein>
    <recommendedName>
        <fullName evidence="8">Trinucleotide repeat-containing gene 6C protein</fullName>
    </recommendedName>
</protein>
<dbReference type="CDD" id="cd14283">
    <property type="entry name" value="UBA_TNR6C"/>
    <property type="match status" value="1"/>
</dbReference>
<evidence type="ECO:0000259" key="13">
    <source>
        <dbReference type="PROSITE" id="PS50102"/>
    </source>
</evidence>
<comment type="caution">
    <text evidence="14">The sequence shown here is derived from an EMBL/GenBank/DDBJ whole genome shotgun (WGS) entry which is preliminary data.</text>
</comment>
<dbReference type="GO" id="GO:0000932">
    <property type="term" value="C:P-body"/>
    <property type="evidence" value="ECO:0007669"/>
    <property type="project" value="TreeGrafter"/>
</dbReference>
<feature type="compositionally biased region" description="Polar residues" evidence="11">
    <location>
        <begin position="1168"/>
        <end position="1185"/>
    </location>
</feature>
<feature type="coiled-coil region" evidence="10">
    <location>
        <begin position="713"/>
        <end position="771"/>
    </location>
</feature>
<accession>A0A3N0XEB9</accession>
<feature type="region of interest" description="Disordered" evidence="11">
    <location>
        <begin position="1"/>
        <end position="485"/>
    </location>
</feature>
<dbReference type="Pfam" id="PF00076">
    <property type="entry name" value="RRM_1"/>
    <property type="match status" value="1"/>
</dbReference>
<feature type="compositionally biased region" description="Low complexity" evidence="11">
    <location>
        <begin position="295"/>
        <end position="318"/>
    </location>
</feature>
<dbReference type="PANTHER" id="PTHR13020:SF9">
    <property type="entry name" value="TRINUCLEOTIDE REPEAT-CONTAINING GENE 6C PROTEIN"/>
    <property type="match status" value="1"/>
</dbReference>
<feature type="region of interest" description="Disordered" evidence="11">
    <location>
        <begin position="1168"/>
        <end position="1199"/>
    </location>
</feature>
<keyword evidence="4" id="KW-0810">Translation regulation</keyword>
<dbReference type="InterPro" id="IPR009060">
    <property type="entry name" value="UBA-like_sf"/>
</dbReference>
<feature type="compositionally biased region" description="Low complexity" evidence="11">
    <location>
        <begin position="333"/>
        <end position="346"/>
    </location>
</feature>
<dbReference type="Gene3D" id="3.30.70.330">
    <property type="match status" value="1"/>
</dbReference>
<dbReference type="GO" id="GO:0006417">
    <property type="term" value="P:regulation of translation"/>
    <property type="evidence" value="ECO:0007669"/>
    <property type="project" value="UniProtKB-KW"/>
</dbReference>
<feature type="domain" description="UBA" evidence="12">
    <location>
        <begin position="484"/>
        <end position="529"/>
    </location>
</feature>
<gene>
    <name evidence="14" type="ORF">DPX16_20211</name>
</gene>
<dbReference type="InterPro" id="IPR015940">
    <property type="entry name" value="UBA"/>
</dbReference>
<sequence>MEERPDKKNDAGTEVWGSSSSTPLTGPAPPPPGSANPNLNAPPRMDTSKSEGSCRATPNSGWGGSVPASAQPNGGWGEPPVNKKVPNGSVCGWGDPISEGLNPNGCNGQSWNSEEKSSSWDDGTSQKKTKGWGDGPKTSSGWGSSGSGNSGEWGDPSEIRKDGSGSNSRDPENRNWKETQKGWGKAAPAQGGGWGDAQHSNGSAQGWGGKLQESTCGNSGAGGIGSWCGPNSVKQSNSGWASGGRQDPGDEVTGWEEPSPSSIRRKMEIDDGTSTWGDPNACLSVNMWDRNNSQNHPGTSNNGSSNSLTGPNNNNNSNHHQHHSQGPTQNHVNGSNNNGSPSQGESPLNRVPMGNPGWGELPNVQPNPEPSSWGEPANSNPSVNNGTSAWGQPTKGCGRWGESAHDSSGPYGRGNAPAGSGPCQEGPKPMQDGWGSGGEEIGMNTSQWDADDGDMWNSPTSQDSSCNSWGQSKKGPQRGKVSNKQDDIWIMTRLIKQLTDMGFPKDPAEEALKSNNMNLDQAMSALLEKKTELDKRGMGMSDYSNGMNRPMVCRPTNLSKDPSLDRAPFLDKDGRLSDDASTSPFMPSPGLKLPLANSSHPSHGLGGVSSGLSMQNLNNRQMQNGMFGTNGAAQTRVMQQQAPPPQLPVPPLSSAQPTLRAQVPQLLTPQVAEFTLNISNSSECEFAAKNIGLNPALLTSPINPQQMTLLYQLQQLQVAYQRLQIQQQMMQAQRNVSGSIKQQEQQVARTITNMQQQIQQHQRQLAQTLLMKQQQPPPSSHTGLHTNLGKASLDTFTGHPQTSGLSVSDLQTKEQQSSPNSFSPYTLSGLNPNINVNCMDGGGLSLKDPPQPQSRLSQWTHSNSIDSMTASAQHMEANLNKHGAISAAQSHVPVGKSAMEDSFSPYNLMSSSESPTSTLVPPESWTQGKSPNEKISSGSNINWPPEFCPGVPWKGLQNIDPENDPNMTPGSVPNGPTINTNIQDVNRYLLRDRTGGKLLEMKSTWSSGPISHTQASLSHELWKVSPGTRNSSAPSRPPPGLTNTKPSSTWGGNSLGLSQGWTSSYSSEGGTWSTDSPNRGSSWLVLRNLTPQIDGSTLRTLCMQHGPLITFHLNLTQGNAVVRYSSKEEAAKAQKSLHMCVLGNTTILAEFAGEDDVNRFFAQGQSLTPTTSWQSSPAPGSNQPRLGNPAASHPTGLWSGGGGGTKIVCSTGNSSSGNGGDLLWGGVPQYSSLWAPPNGDDARVIGSPIPINTLLPGDLLSGESM</sequence>
<evidence type="ECO:0000256" key="10">
    <source>
        <dbReference type="SAM" id="Coils"/>
    </source>
</evidence>
<feature type="compositionally biased region" description="Polar residues" evidence="11">
    <location>
        <begin position="794"/>
        <end position="827"/>
    </location>
</feature>
<name>A0A3N0XEB9_ANAGA</name>
<organism evidence="14 15">
    <name type="scientific">Anabarilius grahami</name>
    <name type="common">Kanglang fish</name>
    <name type="synonym">Barilius grahami</name>
    <dbReference type="NCBI Taxonomy" id="495550"/>
    <lineage>
        <taxon>Eukaryota</taxon>
        <taxon>Metazoa</taxon>
        <taxon>Chordata</taxon>
        <taxon>Craniata</taxon>
        <taxon>Vertebrata</taxon>
        <taxon>Euteleostomi</taxon>
        <taxon>Actinopterygii</taxon>
        <taxon>Neopterygii</taxon>
        <taxon>Teleostei</taxon>
        <taxon>Ostariophysi</taxon>
        <taxon>Cypriniformes</taxon>
        <taxon>Xenocyprididae</taxon>
        <taxon>Xenocypridinae</taxon>
        <taxon>Xenocypridinae incertae sedis</taxon>
        <taxon>Anabarilius</taxon>
    </lineage>
</organism>
<evidence type="ECO:0000313" key="15">
    <source>
        <dbReference type="Proteomes" id="UP000281406"/>
    </source>
</evidence>